<feature type="domain" description="Glycoside hydrolase family 29 N-terminal" evidence="8">
    <location>
        <begin position="145"/>
        <end position="243"/>
    </location>
</feature>
<keyword evidence="3 7" id="KW-0732">Signal</keyword>
<feature type="transmembrane region" description="Helical" evidence="6">
    <location>
        <begin position="121"/>
        <end position="147"/>
    </location>
</feature>
<dbReference type="EC" id="3.2.1.51" evidence="2"/>
<comment type="caution">
    <text evidence="9">The sequence shown here is derived from an EMBL/GenBank/DDBJ whole genome shotgun (WGS) entry which is preliminary data.</text>
</comment>
<keyword evidence="10" id="KW-1185">Reference proteome</keyword>
<dbReference type="PANTHER" id="PTHR10030:SF37">
    <property type="entry name" value="ALPHA-L-FUCOSIDASE-RELATED"/>
    <property type="match status" value="1"/>
</dbReference>
<dbReference type="Pfam" id="PF01120">
    <property type="entry name" value="Alpha_L_fucos"/>
    <property type="match status" value="2"/>
</dbReference>
<dbReference type="EMBL" id="BMAV01014812">
    <property type="protein sequence ID" value="GFY63518.1"/>
    <property type="molecule type" value="Genomic_DNA"/>
</dbReference>
<accession>A0A8X6Y0P4</accession>
<dbReference type="PANTHER" id="PTHR10030">
    <property type="entry name" value="ALPHA-L-FUCOSIDASE"/>
    <property type="match status" value="1"/>
</dbReference>
<keyword evidence="6" id="KW-1133">Transmembrane helix</keyword>
<dbReference type="Proteomes" id="UP000886998">
    <property type="component" value="Unassembled WGS sequence"/>
</dbReference>
<evidence type="ECO:0000313" key="9">
    <source>
        <dbReference type="EMBL" id="GFY63518.1"/>
    </source>
</evidence>
<dbReference type="OrthoDB" id="6426537at2759"/>
<protein>
    <recommendedName>
        <fullName evidence="2">alpha-L-fucosidase</fullName>
        <ecNumber evidence="2">3.2.1.51</ecNumber>
    </recommendedName>
</protein>
<dbReference type="GO" id="GO:0006004">
    <property type="term" value="P:fucose metabolic process"/>
    <property type="evidence" value="ECO:0007669"/>
    <property type="project" value="TreeGrafter"/>
</dbReference>
<dbReference type="GO" id="GO:0005764">
    <property type="term" value="C:lysosome"/>
    <property type="evidence" value="ECO:0007669"/>
    <property type="project" value="TreeGrafter"/>
</dbReference>
<dbReference type="SMART" id="SM00812">
    <property type="entry name" value="Alpha_L_fucos"/>
    <property type="match status" value="1"/>
</dbReference>
<keyword evidence="6" id="KW-0472">Membrane</keyword>
<evidence type="ECO:0000256" key="2">
    <source>
        <dbReference type="ARBA" id="ARBA00012662"/>
    </source>
</evidence>
<gene>
    <name evidence="9" type="primary">FUCA1</name>
    <name evidence="9" type="ORF">TNIN_2141</name>
</gene>
<feature type="transmembrane region" description="Helical" evidence="6">
    <location>
        <begin position="43"/>
        <end position="62"/>
    </location>
</feature>
<evidence type="ECO:0000256" key="7">
    <source>
        <dbReference type="SAM" id="SignalP"/>
    </source>
</evidence>
<dbReference type="GO" id="GO:0004560">
    <property type="term" value="F:alpha-L-fucosidase activity"/>
    <property type="evidence" value="ECO:0007669"/>
    <property type="project" value="UniProtKB-EC"/>
</dbReference>
<proteinExistence type="inferred from homology"/>
<sequence>MKNLVAVLLLLSPCCLVKSQYTPDWDSLDARPLPTWFDEAKVGIFLHWGVFSVPGFGSEWFWNYWAGKSQAYVDFMNKNFKPDFTYPEFGPQFTAEFFDPSKWADIFEASGAKESLKEFSILGGSLVGATMKLFVAFLFVLFSLSLAESKYTPDWNSLDARPLPSWFDEAKVGIFLHWGVFSVPAFGSEWFWADWAGKGKAFVDFMEKNYKPGFTYPEFGPQFTAEFYDPDKWADIFQASGAK</sequence>
<feature type="transmembrane region" description="Helical" evidence="6">
    <location>
        <begin position="172"/>
        <end position="192"/>
    </location>
</feature>
<dbReference type="InterPro" id="IPR057739">
    <property type="entry name" value="Glyco_hydro_29_N"/>
</dbReference>
<dbReference type="InterPro" id="IPR000933">
    <property type="entry name" value="Glyco_hydro_29"/>
</dbReference>
<reference evidence="9" key="1">
    <citation type="submission" date="2020-08" db="EMBL/GenBank/DDBJ databases">
        <title>Multicomponent nature underlies the extraordinary mechanical properties of spider dragline silk.</title>
        <authorList>
            <person name="Kono N."/>
            <person name="Nakamura H."/>
            <person name="Mori M."/>
            <person name="Yoshida Y."/>
            <person name="Ohtoshi R."/>
            <person name="Malay A.D."/>
            <person name="Moran D.A.P."/>
            <person name="Tomita M."/>
            <person name="Numata K."/>
            <person name="Arakawa K."/>
        </authorList>
    </citation>
    <scope>NUCLEOTIDE SEQUENCE</scope>
</reference>
<feature type="signal peptide" evidence="7">
    <location>
        <begin position="1"/>
        <end position="19"/>
    </location>
</feature>
<feature type="chain" id="PRO_5036464963" description="alpha-L-fucosidase" evidence="7">
    <location>
        <begin position="20"/>
        <end position="243"/>
    </location>
</feature>
<evidence type="ECO:0000256" key="5">
    <source>
        <dbReference type="ARBA" id="ARBA00023295"/>
    </source>
</evidence>
<evidence type="ECO:0000256" key="3">
    <source>
        <dbReference type="ARBA" id="ARBA00022729"/>
    </source>
</evidence>
<evidence type="ECO:0000313" key="10">
    <source>
        <dbReference type="Proteomes" id="UP000886998"/>
    </source>
</evidence>
<dbReference type="InterPro" id="IPR017853">
    <property type="entry name" value="GH"/>
</dbReference>
<evidence type="ECO:0000259" key="8">
    <source>
        <dbReference type="Pfam" id="PF01120"/>
    </source>
</evidence>
<feature type="domain" description="Glycoside hydrolase family 29 N-terminal" evidence="8">
    <location>
        <begin position="18"/>
        <end position="113"/>
    </location>
</feature>
<organism evidence="9 10">
    <name type="scientific">Trichonephila inaurata madagascariensis</name>
    <dbReference type="NCBI Taxonomy" id="2747483"/>
    <lineage>
        <taxon>Eukaryota</taxon>
        <taxon>Metazoa</taxon>
        <taxon>Ecdysozoa</taxon>
        <taxon>Arthropoda</taxon>
        <taxon>Chelicerata</taxon>
        <taxon>Arachnida</taxon>
        <taxon>Araneae</taxon>
        <taxon>Araneomorphae</taxon>
        <taxon>Entelegynae</taxon>
        <taxon>Araneoidea</taxon>
        <taxon>Nephilidae</taxon>
        <taxon>Trichonephila</taxon>
        <taxon>Trichonephila inaurata</taxon>
    </lineage>
</organism>
<comment type="similarity">
    <text evidence="1">Belongs to the glycosyl hydrolase 29 family.</text>
</comment>
<dbReference type="Gene3D" id="3.20.20.80">
    <property type="entry name" value="Glycosidases"/>
    <property type="match status" value="2"/>
</dbReference>
<evidence type="ECO:0000256" key="1">
    <source>
        <dbReference type="ARBA" id="ARBA00007951"/>
    </source>
</evidence>
<dbReference type="SUPFAM" id="SSF51445">
    <property type="entry name" value="(Trans)glycosidases"/>
    <property type="match status" value="2"/>
</dbReference>
<dbReference type="AlphaFoldDB" id="A0A8X6Y0P4"/>
<keyword evidence="5" id="KW-0326">Glycosidase</keyword>
<evidence type="ECO:0000256" key="4">
    <source>
        <dbReference type="ARBA" id="ARBA00022801"/>
    </source>
</evidence>
<name>A0A8X6Y0P4_9ARAC</name>
<evidence type="ECO:0000256" key="6">
    <source>
        <dbReference type="SAM" id="Phobius"/>
    </source>
</evidence>
<keyword evidence="6" id="KW-0812">Transmembrane</keyword>
<keyword evidence="4" id="KW-0378">Hydrolase</keyword>
<dbReference type="GO" id="GO:0016139">
    <property type="term" value="P:glycoside catabolic process"/>
    <property type="evidence" value="ECO:0007669"/>
    <property type="project" value="TreeGrafter"/>
</dbReference>